<dbReference type="SUPFAM" id="SSF48452">
    <property type="entry name" value="TPR-like"/>
    <property type="match status" value="1"/>
</dbReference>
<dbReference type="GO" id="GO:0009279">
    <property type="term" value="C:cell outer membrane"/>
    <property type="evidence" value="ECO:0007669"/>
    <property type="project" value="UniProtKB-SubCell"/>
</dbReference>
<comment type="subcellular location">
    <subcellularLocation>
        <location evidence="1">Cell outer membrane</location>
    </subcellularLocation>
</comment>
<evidence type="ECO:0000256" key="6">
    <source>
        <dbReference type="SAM" id="SignalP"/>
    </source>
</evidence>
<keyword evidence="9" id="KW-1185">Reference proteome</keyword>
<evidence type="ECO:0000256" key="2">
    <source>
        <dbReference type="ARBA" id="ARBA00006275"/>
    </source>
</evidence>
<evidence type="ECO:0000259" key="7">
    <source>
        <dbReference type="Pfam" id="PF07980"/>
    </source>
</evidence>
<organism evidence="8 9">
    <name type="scientific">Pedobacter endophyticus</name>
    <dbReference type="NCBI Taxonomy" id="2789740"/>
    <lineage>
        <taxon>Bacteria</taxon>
        <taxon>Pseudomonadati</taxon>
        <taxon>Bacteroidota</taxon>
        <taxon>Sphingobacteriia</taxon>
        <taxon>Sphingobacteriales</taxon>
        <taxon>Sphingobacteriaceae</taxon>
        <taxon>Pedobacter</taxon>
    </lineage>
</organism>
<dbReference type="EMBL" id="CP064939">
    <property type="protein sequence ID" value="QPH41546.1"/>
    <property type="molecule type" value="Genomic_DNA"/>
</dbReference>
<evidence type="ECO:0000256" key="5">
    <source>
        <dbReference type="ARBA" id="ARBA00023237"/>
    </source>
</evidence>
<name>A0A7S9L3M2_9SPHI</name>
<dbReference type="Pfam" id="PF07980">
    <property type="entry name" value="SusD_RagB"/>
    <property type="match status" value="1"/>
</dbReference>
<evidence type="ECO:0000256" key="4">
    <source>
        <dbReference type="ARBA" id="ARBA00023136"/>
    </source>
</evidence>
<keyword evidence="4" id="KW-0472">Membrane</keyword>
<dbReference type="Gene3D" id="1.25.40.390">
    <property type="match status" value="1"/>
</dbReference>
<sequence length="531" mass="58217">MKMKNSFKMILASGMLLLSLNSCKKEALNLTPTNDVTAVDVYATPTGYKNSLVKLYATYALTSPQGAESSDVGGLNSGFADFLRLFWMTQELTTDEAICAWGDVGIPELDYGMPTPDNQFLRGLYSRSILQITFCNEFLRESTPEKLASRNITGADATAITRYRAEARFLRAFQYWVLLDAFGNPPFITEDDAIGKVNPKQIQRGALFTYVESELKAIEADLAEPRSNEYGRADKAADWALLARLYLNAQVYSGTAKYTEAITYSSKVIAAGYSLKANYMDLFRADNNVNNTENILTINYDGINGTNNGGTTYIINAAINADMNPTSYGVPGGGWGGNRTRPNLPNLFPDANGSLDKRGVFFGTKKAVDAVGEFTDGLRVTKFKNITSSNAPGRTLNGTFASVDFPLFRLAEQYLIYGEAVARGGSGGTAGQALTYVNLLRRRAYGNASGDLVAAALTTDFYLDERARELYWEGHRRTDLIRFDKFAGSTYIWPYKGGTQAGTALPAYRNLYPLPLADLIANPNLVQNTGY</sequence>
<dbReference type="Gene3D" id="1.25.40.10">
    <property type="entry name" value="Tetratricopeptide repeat domain"/>
    <property type="match status" value="1"/>
</dbReference>
<comment type="similarity">
    <text evidence="2">Belongs to the SusD family.</text>
</comment>
<protein>
    <submittedName>
        <fullName evidence="8">RagB/SusD family nutrient uptake outer membrane protein</fullName>
    </submittedName>
</protein>
<gene>
    <name evidence="8" type="ORF">IZT61_09930</name>
</gene>
<feature type="domain" description="RagB/SusD" evidence="7">
    <location>
        <begin position="375"/>
        <end position="531"/>
    </location>
</feature>
<evidence type="ECO:0000313" key="8">
    <source>
        <dbReference type="EMBL" id="QPH41546.1"/>
    </source>
</evidence>
<dbReference type="Proteomes" id="UP000594759">
    <property type="component" value="Chromosome"/>
</dbReference>
<evidence type="ECO:0000256" key="3">
    <source>
        <dbReference type="ARBA" id="ARBA00022729"/>
    </source>
</evidence>
<accession>A0A7S9L3M2</accession>
<reference evidence="8 9" key="1">
    <citation type="submission" date="2020-11" db="EMBL/GenBank/DDBJ databases">
        <title>Pedobacter endophytica, an endophytic bacteria isolated form Carex pumila.</title>
        <authorList>
            <person name="Peng Y."/>
            <person name="Jiang L."/>
            <person name="Lee J."/>
        </authorList>
    </citation>
    <scope>NUCLEOTIDE SEQUENCE [LARGE SCALE GENOMIC DNA]</scope>
    <source>
        <strain evidence="8 9">JBR3-12</strain>
    </source>
</reference>
<feature type="signal peptide" evidence="6">
    <location>
        <begin position="1"/>
        <end position="27"/>
    </location>
</feature>
<dbReference type="CDD" id="cd08977">
    <property type="entry name" value="SusD"/>
    <property type="match status" value="1"/>
</dbReference>
<feature type="chain" id="PRO_5032626484" evidence="6">
    <location>
        <begin position="28"/>
        <end position="531"/>
    </location>
</feature>
<dbReference type="AlphaFoldDB" id="A0A7S9L3M2"/>
<proteinExistence type="inferred from homology"/>
<evidence type="ECO:0000256" key="1">
    <source>
        <dbReference type="ARBA" id="ARBA00004442"/>
    </source>
</evidence>
<dbReference type="KEGG" id="pex:IZT61_09930"/>
<dbReference type="InterPro" id="IPR012944">
    <property type="entry name" value="SusD_RagB_dom"/>
</dbReference>
<keyword evidence="3 6" id="KW-0732">Signal</keyword>
<dbReference type="InterPro" id="IPR011990">
    <property type="entry name" value="TPR-like_helical_dom_sf"/>
</dbReference>
<dbReference type="Gene3D" id="1.10.3780.10">
    <property type="entry name" value="SusD-like"/>
    <property type="match status" value="1"/>
</dbReference>
<keyword evidence="5" id="KW-0998">Cell outer membrane</keyword>
<evidence type="ECO:0000313" key="9">
    <source>
        <dbReference type="Proteomes" id="UP000594759"/>
    </source>
</evidence>